<comment type="catalytic activity">
    <reaction evidence="15">
        <text>3 2,3-dihydroxybenzoate + 3 L-serine + 6 ATP = enterobactin + 6 AMP + 6 diphosphate + 4 H(+)</text>
        <dbReference type="Rhea" id="RHEA:30571"/>
        <dbReference type="ChEBI" id="CHEBI:15378"/>
        <dbReference type="ChEBI" id="CHEBI:30616"/>
        <dbReference type="ChEBI" id="CHEBI:33019"/>
        <dbReference type="ChEBI" id="CHEBI:33384"/>
        <dbReference type="ChEBI" id="CHEBI:36654"/>
        <dbReference type="ChEBI" id="CHEBI:77805"/>
        <dbReference type="ChEBI" id="CHEBI:456215"/>
        <dbReference type="EC" id="6.3.2.14"/>
    </reaction>
</comment>
<dbReference type="InterPro" id="IPR016291">
    <property type="entry name" value="Isochorismatase"/>
</dbReference>
<keyword evidence="6" id="KW-0963">Cytoplasm</keyword>
<dbReference type="Pfam" id="PF00857">
    <property type="entry name" value="Isochorismatase"/>
    <property type="match status" value="1"/>
</dbReference>
<protein>
    <recommendedName>
        <fullName evidence="20">Enterobactin synthase component B</fullName>
        <ecNumber evidence="4">3.3.2.1</ecNumber>
        <ecNumber evidence="19">6.3.2.14</ecNumber>
    </recommendedName>
    <alternativeName>
        <fullName evidence="22">Enterobactin biosynthesis bifunctional protein EntB</fullName>
    </alternativeName>
    <alternativeName>
        <fullName evidence="21">Enterochelin synthase B</fullName>
    </alternativeName>
</protein>
<dbReference type="Gene3D" id="3.40.50.12780">
    <property type="entry name" value="N-terminal domain of ligase-like"/>
    <property type="match status" value="1"/>
</dbReference>
<comment type="subcellular location">
    <subcellularLocation>
        <location evidence="2">Cytoplasm</location>
    </subcellularLocation>
</comment>
<evidence type="ECO:0000313" key="24">
    <source>
        <dbReference type="EMBL" id="STT02082.1"/>
    </source>
</evidence>
<dbReference type="GO" id="GO:0046872">
    <property type="term" value="F:metal ion binding"/>
    <property type="evidence" value="ECO:0007669"/>
    <property type="project" value="UniProtKB-KW"/>
</dbReference>
<dbReference type="EC" id="3.3.2.1" evidence="4"/>
<evidence type="ECO:0000259" key="23">
    <source>
        <dbReference type="PROSITE" id="PS50075"/>
    </source>
</evidence>
<evidence type="ECO:0000256" key="15">
    <source>
        <dbReference type="ARBA" id="ARBA00050462"/>
    </source>
</evidence>
<comment type="function">
    <text evidence="16">Involved in the biosynthesis of the siderophore enterobactin (enterochelin), which is a macrocyclic trimeric lactone of N-(2,3-dihydroxybenzoyl)-serine. The serine trilactone serves as a scaffolding for the three catechol functionalities that provide hexadentate coordination for the tightly ligated iron(3+) atoms. EntB is a bifunctional protein that serves as an isochorismate lyase and an aryl carrier protein (ArCP). Catalyzes the conversion of isochorismate to 2,3-dihydro-2,3-dihydroxybenzoate (2,3-diDHB), the precursor of 2,3-dihydroxybenzoate (DHB). In the enterobactin assembly, EntB functions as an aryl carrier protein phosphopantetheinylated near the C terminus by EntD to yield holo-EntB, which is then acylated by EntE with 2,3-dihydroxybenzoyl-AMP to form DHB-holo-EntB. Then this product will serve in the formation of the amide bond between 2,3-dihydroxybenzoate (DHB) and L-serine.</text>
</comment>
<keyword evidence="7" id="KW-0597">Phosphoprotein</keyword>
<evidence type="ECO:0000256" key="22">
    <source>
        <dbReference type="ARBA" id="ARBA00079186"/>
    </source>
</evidence>
<evidence type="ECO:0000256" key="16">
    <source>
        <dbReference type="ARBA" id="ARBA00053994"/>
    </source>
</evidence>
<evidence type="ECO:0000256" key="14">
    <source>
        <dbReference type="ARBA" id="ARBA00048590"/>
    </source>
</evidence>
<comment type="cofactor">
    <cofactor evidence="1">
        <name>Mg(2+)</name>
        <dbReference type="ChEBI" id="CHEBI:18420"/>
    </cofactor>
</comment>
<evidence type="ECO:0000256" key="6">
    <source>
        <dbReference type="ARBA" id="ARBA00022490"/>
    </source>
</evidence>
<dbReference type="Gene3D" id="3.30.300.30">
    <property type="match status" value="1"/>
</dbReference>
<reference evidence="24 25" key="1">
    <citation type="submission" date="2018-06" db="EMBL/GenBank/DDBJ databases">
        <authorList>
            <consortium name="Pathogen Informatics"/>
            <person name="Doyle S."/>
        </authorList>
    </citation>
    <scope>NUCLEOTIDE SEQUENCE [LARGE SCALE GENOMIC DNA]</scope>
    <source>
        <strain evidence="24 25">NCTC13443</strain>
    </source>
</reference>
<evidence type="ECO:0000256" key="20">
    <source>
        <dbReference type="ARBA" id="ARBA00069659"/>
    </source>
</evidence>
<keyword evidence="5" id="KW-0596">Phosphopantetheine</keyword>
<dbReference type="InterPro" id="IPR009081">
    <property type="entry name" value="PP-bd_ACP"/>
</dbReference>
<keyword evidence="13" id="KW-0511">Multifunctional enzyme</keyword>
<keyword evidence="9" id="KW-0479">Metal-binding</keyword>
<dbReference type="GO" id="GO:0008668">
    <property type="term" value="F:2,3-dihydroxybenzoate--[aryl-carrier protein] ligase"/>
    <property type="evidence" value="ECO:0007669"/>
    <property type="project" value="InterPro"/>
</dbReference>
<dbReference type="SUPFAM" id="SSF56801">
    <property type="entry name" value="Acetyl-CoA synthetase-like"/>
    <property type="match status" value="1"/>
</dbReference>
<dbReference type="InterPro" id="IPR045851">
    <property type="entry name" value="AMP-bd_C_sf"/>
</dbReference>
<dbReference type="InterPro" id="IPR025110">
    <property type="entry name" value="AMP-bd_C"/>
</dbReference>
<evidence type="ECO:0000256" key="13">
    <source>
        <dbReference type="ARBA" id="ARBA00023268"/>
    </source>
</evidence>
<dbReference type="PANTHER" id="PTHR43767:SF1">
    <property type="entry name" value="NONRIBOSOMAL PEPTIDE SYNTHASE PES1 (EUROFUNG)-RELATED"/>
    <property type="match status" value="1"/>
</dbReference>
<dbReference type="InterPro" id="IPR050237">
    <property type="entry name" value="ATP-dep_AMP-bd_enzyme"/>
</dbReference>
<keyword evidence="10 24" id="KW-0378">Hydrolase</keyword>
<name>A0A377V141_KLEPN</name>
<evidence type="ECO:0000256" key="7">
    <source>
        <dbReference type="ARBA" id="ARBA00022553"/>
    </source>
</evidence>
<dbReference type="GO" id="GO:0008908">
    <property type="term" value="F:isochorismatase activity"/>
    <property type="evidence" value="ECO:0007669"/>
    <property type="project" value="UniProtKB-EC"/>
</dbReference>
<evidence type="ECO:0000256" key="1">
    <source>
        <dbReference type="ARBA" id="ARBA00001946"/>
    </source>
</evidence>
<evidence type="ECO:0000256" key="21">
    <source>
        <dbReference type="ARBA" id="ARBA00078692"/>
    </source>
</evidence>
<feature type="domain" description="Carrier" evidence="23">
    <location>
        <begin position="747"/>
        <end position="822"/>
    </location>
</feature>
<accession>A0A377V141</accession>
<dbReference type="GO" id="GO:0005737">
    <property type="term" value="C:cytoplasm"/>
    <property type="evidence" value="ECO:0007669"/>
    <property type="project" value="UniProtKB-SubCell"/>
</dbReference>
<dbReference type="InterPro" id="IPR011963">
    <property type="entry name" value="DHB_AMP_lig"/>
</dbReference>
<dbReference type="EC" id="6.3.2.14" evidence="19"/>
<dbReference type="InterPro" id="IPR000868">
    <property type="entry name" value="Isochorismatase-like_dom"/>
</dbReference>
<dbReference type="CDD" id="cd05920">
    <property type="entry name" value="23DHB-AMP_lg"/>
    <property type="match status" value="1"/>
</dbReference>
<dbReference type="PROSITE" id="PS50075">
    <property type="entry name" value="CARRIER"/>
    <property type="match status" value="1"/>
</dbReference>
<dbReference type="InterPro" id="IPR042099">
    <property type="entry name" value="ANL_N_sf"/>
</dbReference>
<evidence type="ECO:0000256" key="2">
    <source>
        <dbReference type="ARBA" id="ARBA00004496"/>
    </source>
</evidence>
<evidence type="ECO:0000256" key="10">
    <source>
        <dbReference type="ARBA" id="ARBA00022801"/>
    </source>
</evidence>
<dbReference type="Gene3D" id="1.10.1200.10">
    <property type="entry name" value="ACP-like"/>
    <property type="match status" value="1"/>
</dbReference>
<dbReference type="NCBIfam" id="NF008192">
    <property type="entry name" value="PRK10946.1"/>
    <property type="match status" value="1"/>
</dbReference>
<dbReference type="PRINTS" id="PR01398">
    <property type="entry name" value="ISCHRISMTASE"/>
</dbReference>
<keyword evidence="8" id="KW-0436">Ligase</keyword>
<dbReference type="InterPro" id="IPR036380">
    <property type="entry name" value="Isochorismatase-like_sf"/>
</dbReference>
<evidence type="ECO:0000256" key="12">
    <source>
        <dbReference type="ARBA" id="ARBA00023191"/>
    </source>
</evidence>
<dbReference type="CDD" id="cd01013">
    <property type="entry name" value="isochorismatase"/>
    <property type="match status" value="1"/>
</dbReference>
<dbReference type="FunFam" id="1.10.1200.10:FF:000009">
    <property type="entry name" value="Isochorismatase"/>
    <property type="match status" value="1"/>
</dbReference>
<evidence type="ECO:0000256" key="3">
    <source>
        <dbReference type="ARBA" id="ARBA00004993"/>
    </source>
</evidence>
<dbReference type="Proteomes" id="UP000255518">
    <property type="component" value="Unassembled WGS sequence"/>
</dbReference>
<evidence type="ECO:0000256" key="5">
    <source>
        <dbReference type="ARBA" id="ARBA00022450"/>
    </source>
</evidence>
<organism evidence="24 25">
    <name type="scientific">Klebsiella pneumoniae</name>
    <dbReference type="NCBI Taxonomy" id="573"/>
    <lineage>
        <taxon>Bacteria</taxon>
        <taxon>Pseudomonadati</taxon>
        <taxon>Pseudomonadota</taxon>
        <taxon>Gammaproteobacteria</taxon>
        <taxon>Enterobacterales</taxon>
        <taxon>Enterobacteriaceae</taxon>
        <taxon>Klebsiella/Raoultella group</taxon>
        <taxon>Klebsiella</taxon>
        <taxon>Klebsiella pneumoniae complex</taxon>
    </lineage>
</organism>
<evidence type="ECO:0000256" key="18">
    <source>
        <dbReference type="ARBA" id="ARBA00065101"/>
    </source>
</evidence>
<evidence type="ECO:0000256" key="9">
    <source>
        <dbReference type="ARBA" id="ARBA00022723"/>
    </source>
</evidence>
<dbReference type="InterPro" id="IPR036736">
    <property type="entry name" value="ACP-like_sf"/>
</dbReference>
<dbReference type="PANTHER" id="PTHR43767">
    <property type="entry name" value="LONG-CHAIN-FATTY-ACID--COA LIGASE"/>
    <property type="match status" value="1"/>
</dbReference>
<keyword evidence="11" id="KW-0460">Magnesium</keyword>
<dbReference type="PROSITE" id="PS00455">
    <property type="entry name" value="AMP_BINDING"/>
    <property type="match status" value="1"/>
</dbReference>
<evidence type="ECO:0000256" key="4">
    <source>
        <dbReference type="ARBA" id="ARBA00012100"/>
    </source>
</evidence>
<sequence>MIAFTRWPEEFAARYRQKGYWQDLPLTNLITRHAENDAVAIIDGERQISYRQFNQLVDNLACSLQRQGLKRGETALVQLGNVAEFYMTFFALLRIGVAPVNALFSHQRSELNAYAAQIKPALLIADREHALFADDSFLHAFIAEHPSLRVALLRNDGGERDLATEINRPADNFIANPTPADEVAFFQLSGGSTGTPKLIPRTHNDYDYSIRRSNEICGINAETRYLNALPAAHNYAMSSPGSLGVFLAGGRVILAADPSATLCFPLIEQHQINVASLVPPAVSLWLQAIHEWGSNAQLQSLQLLQVGGARLSATLAARIPAEIGCQLQQVFGMAEGLVNYTRLNDSPQRIINTQGCPMCPDDEVWVADADGNPLPRGEVGRLMTRGPYTFRGYYNSPQHNAEAFDADGFYCSGDLISIDEDGYITVQGREKDQINRGGEKIAAEEIENLLLRHEAVIHAALVSIEDNLLGEKSCAYLVATSPLRAVAVRRFLREQGVAEFKLPDRVECVAALPLTPVGKVDKKQLRQWLAEASWAEGEQKMAIPKLQAYALPEASDIPANKVNWAFEPSRAALLIHDMQEYFLNFWGENSAMMEKVVANIAALRDFCKQNGIPVYYTAQPKEQSDEDRALLNDMWGPGLTRSPEQQQVIAALAPDEDDTVLVKWRYSAFHRSPLEEMLKETGRDQLIITGVYAHIGCMTTATDAFMRDIKPFFVADALADFSREEHLMALKYVAGRSGRVVMTEELLPLPASKAALRALILPLLDESDEPLDDENLIDYGLDSVRMMALAARWRKVHGDIDFVMLAKNPTIDAWWALLSREVQ</sequence>
<dbReference type="SUPFAM" id="SSF47336">
    <property type="entry name" value="ACP-like"/>
    <property type="match status" value="1"/>
</dbReference>
<dbReference type="InterPro" id="IPR020845">
    <property type="entry name" value="AMP-binding_CS"/>
</dbReference>
<dbReference type="GO" id="GO:0009239">
    <property type="term" value="P:enterobactin biosynthetic process"/>
    <property type="evidence" value="ECO:0007669"/>
    <property type="project" value="UniProtKB-KW"/>
</dbReference>
<gene>
    <name evidence="24" type="primary">entE</name>
    <name evidence="24" type="ORF">NCTC13443_02414</name>
</gene>
<dbReference type="FunFam" id="2.30.38.10:FF:000003">
    <property type="entry name" value="Vibriobactin-specific 2,3-dihydroxybenzoate-AMP ligase"/>
    <property type="match status" value="1"/>
</dbReference>
<evidence type="ECO:0000313" key="25">
    <source>
        <dbReference type="Proteomes" id="UP000255518"/>
    </source>
</evidence>
<evidence type="ECO:0000256" key="19">
    <source>
        <dbReference type="ARBA" id="ARBA00066631"/>
    </source>
</evidence>
<dbReference type="InterPro" id="IPR000873">
    <property type="entry name" value="AMP-dep_synth/lig_dom"/>
</dbReference>
<dbReference type="Pfam" id="PF13193">
    <property type="entry name" value="AMP-binding_C"/>
    <property type="match status" value="1"/>
</dbReference>
<comment type="subunit">
    <text evidence="18">Proteins EntB, EntD, EntE, and EntF form a multienzyme complex called enterobactin synthase. Homodimer. Also forms a specific pairwise interaction with EntC; this interaction likely facilitates substrate channeling to connect the EntB and EntC active sites.</text>
</comment>
<dbReference type="Gene3D" id="3.40.50.850">
    <property type="entry name" value="Isochorismatase-like"/>
    <property type="match status" value="1"/>
</dbReference>
<dbReference type="AlphaFoldDB" id="A0A377V141"/>
<keyword evidence="12" id="KW-0259">Enterobactin biosynthesis</keyword>
<comment type="similarity">
    <text evidence="17">In the N-terminal section; belongs to the isochorismatase family.</text>
</comment>
<dbReference type="SUPFAM" id="SSF52499">
    <property type="entry name" value="Isochorismatase-like hydrolases"/>
    <property type="match status" value="1"/>
</dbReference>
<evidence type="ECO:0000256" key="17">
    <source>
        <dbReference type="ARBA" id="ARBA00061280"/>
    </source>
</evidence>
<comment type="pathway">
    <text evidence="3">Siderophore biosynthesis; enterobactin biosynthesis.</text>
</comment>
<dbReference type="EMBL" id="UGKT01000001">
    <property type="protein sequence ID" value="STT02082.1"/>
    <property type="molecule type" value="Genomic_DNA"/>
</dbReference>
<dbReference type="NCBIfam" id="TIGR02275">
    <property type="entry name" value="DHB_AMP_lig"/>
    <property type="match status" value="1"/>
</dbReference>
<dbReference type="Pfam" id="PF00501">
    <property type="entry name" value="AMP-binding"/>
    <property type="match status" value="1"/>
</dbReference>
<evidence type="ECO:0000256" key="11">
    <source>
        <dbReference type="ARBA" id="ARBA00022842"/>
    </source>
</evidence>
<dbReference type="FunFam" id="3.40.50.850:FF:000002">
    <property type="entry name" value="Vibriobactin-specific isochorismatase"/>
    <property type="match status" value="1"/>
</dbReference>
<comment type="catalytic activity">
    <reaction evidence="14">
        <text>isochorismate + H2O = (2S,3S)-2,3-dihydroxy-2,3-dihydrobenzoate + pyruvate</text>
        <dbReference type="Rhea" id="RHEA:11112"/>
        <dbReference type="ChEBI" id="CHEBI:15361"/>
        <dbReference type="ChEBI" id="CHEBI:15377"/>
        <dbReference type="ChEBI" id="CHEBI:29780"/>
        <dbReference type="ChEBI" id="CHEBI:58764"/>
        <dbReference type="EC" id="3.3.2.1"/>
    </reaction>
</comment>
<proteinExistence type="inferred from homology"/>
<dbReference type="Pfam" id="PF00550">
    <property type="entry name" value="PP-binding"/>
    <property type="match status" value="1"/>
</dbReference>
<evidence type="ECO:0000256" key="8">
    <source>
        <dbReference type="ARBA" id="ARBA00022598"/>
    </source>
</evidence>
<dbReference type="GO" id="GO:0047527">
    <property type="term" value="F:2,3-dihydroxybenzoate-serine ligase activity"/>
    <property type="evidence" value="ECO:0007669"/>
    <property type="project" value="UniProtKB-EC"/>
</dbReference>